<dbReference type="Proteomes" id="UP000269669">
    <property type="component" value="Unassembled WGS sequence"/>
</dbReference>
<keyword evidence="1" id="KW-1133">Transmembrane helix</keyword>
<keyword evidence="1" id="KW-0812">Transmembrane</keyword>
<protein>
    <submittedName>
        <fullName evidence="2">Uncharacterized protein</fullName>
    </submittedName>
</protein>
<dbReference type="RefSeq" id="WP_125485419.1">
    <property type="nucleotide sequence ID" value="NZ_RSDW01000001.1"/>
</dbReference>
<accession>A0A3R9R350</accession>
<keyword evidence="1" id="KW-0472">Membrane</keyword>
<dbReference type="OrthoDB" id="108924at2"/>
<evidence type="ECO:0000313" key="2">
    <source>
        <dbReference type="EMBL" id="RSL16860.1"/>
    </source>
</evidence>
<name>A0A3R9R350_9BACT</name>
<dbReference type="EMBL" id="RSDW01000001">
    <property type="protein sequence ID" value="RSL16860.1"/>
    <property type="molecule type" value="Genomic_DNA"/>
</dbReference>
<proteinExistence type="predicted"/>
<organism evidence="2 3">
    <name type="scientific">Edaphobacter aggregans</name>
    <dbReference type="NCBI Taxonomy" id="570835"/>
    <lineage>
        <taxon>Bacteria</taxon>
        <taxon>Pseudomonadati</taxon>
        <taxon>Acidobacteriota</taxon>
        <taxon>Terriglobia</taxon>
        <taxon>Terriglobales</taxon>
        <taxon>Acidobacteriaceae</taxon>
        <taxon>Edaphobacter</taxon>
    </lineage>
</organism>
<reference evidence="2 3" key="1">
    <citation type="submission" date="2018-12" db="EMBL/GenBank/DDBJ databases">
        <title>Sequencing of bacterial isolates from soil warming experiment in Harvard Forest, Massachusetts, USA.</title>
        <authorList>
            <person name="Deangelis K."/>
        </authorList>
    </citation>
    <scope>NUCLEOTIDE SEQUENCE [LARGE SCALE GENOMIC DNA]</scope>
    <source>
        <strain evidence="2 3">EB153</strain>
    </source>
</reference>
<evidence type="ECO:0000256" key="1">
    <source>
        <dbReference type="SAM" id="Phobius"/>
    </source>
</evidence>
<feature type="transmembrane region" description="Helical" evidence="1">
    <location>
        <begin position="6"/>
        <end position="29"/>
    </location>
</feature>
<dbReference type="AlphaFoldDB" id="A0A3R9R350"/>
<comment type="caution">
    <text evidence="2">The sequence shown here is derived from an EMBL/GenBank/DDBJ whole genome shotgun (WGS) entry which is preliminary data.</text>
</comment>
<gene>
    <name evidence="2" type="ORF">EDE15_2386</name>
</gene>
<evidence type="ECO:0000313" key="3">
    <source>
        <dbReference type="Proteomes" id="UP000269669"/>
    </source>
</evidence>
<sequence>MTFRKWAVRIVLFAGGLVLSLVVLTFLAVQIQQQTLRWHAERLSADMHQIRLYQSTWADAQRLMHRWGAWGHYDGSCTAESCEYEIEMDSITHYNPRIPRHDWLDWLLRHDRLNLYQWFGGRGSAFRASFTVHDGTIWRESTAIGVSVPRRRIRTGNNDDFEWSLSVGAVSYQRLHRTLGQFGVFMGDFEDELAKHPYYKVGRPDGCEINCQIAVAYYSTHTPSAEIERLTSYDFSCFTRFNPCAQIVDLLPAAKEWHLYDNPYDSSPTVPIPPPRPESSVSLPKPRPPIPCSSIPIWAQARDARYVLAVEALSTEVVKNHDDYGDSHREVAMIRVVGSLKESAPWLPGVIVSAGPLYWHSDASEDEHLVPGRRYIVFAIGNDRRDQMITKDSPISFERCGLQEDTPEIRRELEKGFAQNDTLNP</sequence>
<keyword evidence="3" id="KW-1185">Reference proteome</keyword>